<dbReference type="Proteomes" id="UP001286313">
    <property type="component" value="Unassembled WGS sequence"/>
</dbReference>
<keyword evidence="3" id="KW-1185">Reference proteome</keyword>
<protein>
    <submittedName>
        <fullName evidence="2">Uncharacterized protein</fullName>
    </submittedName>
</protein>
<sequence>MAWSILSRHLLVVLVVMVWVCSEVMSRPQTPETRDEAELVGQEVEEPLIPADLYGAQVGEILAFSSHFRVDSKKKKKPKSGPLASAFVTGPELNLGGPQVNVAAPQLTVGGPAVTFNRPAQVVPAVPPQ</sequence>
<organism evidence="2 3">
    <name type="scientific">Petrolisthes cinctipes</name>
    <name type="common">Flat porcelain crab</name>
    <dbReference type="NCBI Taxonomy" id="88211"/>
    <lineage>
        <taxon>Eukaryota</taxon>
        <taxon>Metazoa</taxon>
        <taxon>Ecdysozoa</taxon>
        <taxon>Arthropoda</taxon>
        <taxon>Crustacea</taxon>
        <taxon>Multicrustacea</taxon>
        <taxon>Malacostraca</taxon>
        <taxon>Eumalacostraca</taxon>
        <taxon>Eucarida</taxon>
        <taxon>Decapoda</taxon>
        <taxon>Pleocyemata</taxon>
        <taxon>Anomura</taxon>
        <taxon>Galatheoidea</taxon>
        <taxon>Porcellanidae</taxon>
        <taxon>Petrolisthes</taxon>
    </lineage>
</organism>
<accession>A0AAE1ESH6</accession>
<feature type="signal peptide" evidence="1">
    <location>
        <begin position="1"/>
        <end position="26"/>
    </location>
</feature>
<gene>
    <name evidence="2" type="ORF">Pcinc_033325</name>
</gene>
<reference evidence="2" key="1">
    <citation type="submission" date="2023-10" db="EMBL/GenBank/DDBJ databases">
        <title>Genome assemblies of two species of porcelain crab, Petrolisthes cinctipes and Petrolisthes manimaculis (Anomura: Porcellanidae).</title>
        <authorList>
            <person name="Angst P."/>
        </authorList>
    </citation>
    <scope>NUCLEOTIDE SEQUENCE</scope>
    <source>
        <strain evidence="2">PB745_01</strain>
        <tissue evidence="2">Gill</tissue>
    </source>
</reference>
<keyword evidence="1" id="KW-0732">Signal</keyword>
<dbReference type="EMBL" id="JAWQEG010004677">
    <property type="protein sequence ID" value="KAK3860637.1"/>
    <property type="molecule type" value="Genomic_DNA"/>
</dbReference>
<evidence type="ECO:0000256" key="1">
    <source>
        <dbReference type="SAM" id="SignalP"/>
    </source>
</evidence>
<proteinExistence type="predicted"/>
<dbReference type="AlphaFoldDB" id="A0AAE1ESH6"/>
<comment type="caution">
    <text evidence="2">The sequence shown here is derived from an EMBL/GenBank/DDBJ whole genome shotgun (WGS) entry which is preliminary data.</text>
</comment>
<name>A0AAE1ESH6_PETCI</name>
<feature type="chain" id="PRO_5042239013" evidence="1">
    <location>
        <begin position="27"/>
        <end position="129"/>
    </location>
</feature>
<evidence type="ECO:0000313" key="2">
    <source>
        <dbReference type="EMBL" id="KAK3860637.1"/>
    </source>
</evidence>
<evidence type="ECO:0000313" key="3">
    <source>
        <dbReference type="Proteomes" id="UP001286313"/>
    </source>
</evidence>